<comment type="caution">
    <text evidence="1">The sequence shown here is derived from an EMBL/GenBank/DDBJ whole genome shotgun (WGS) entry which is preliminary data.</text>
</comment>
<sequence>MKFRKAACRRNGTDAVVPSTLTELVNPTLCMKPEGHSHHSLKCVTRECSDCGVSNLELLPEEVSEESMEQVTWKRYEYKGPGKFLSNGQEKKKIALQMENLIEHLPLSEVVCVHDYSEGYSCRQQDELQSEYFDVAKVSPHITILYRHAVESVDGKTSTEDDPHIVMEHLFVISDDDVQDYHAVHKAQELILEYLENQLDMTINKLHEFTDGCSAQYKSRHCIGDLSCSLTDYGFLVQRNFFETSHEKGEQDAAGANVKQKVSHAVLRKTAVIRNAKDIKEYLEENFATPAASTFASRSKAVGLARRIFVYVPPEGDEAVNRCRPDRAFKELKGPQFGEEENCSNKEWLDAWKDVKLERQSTVATTRQAVEEMEAILLDTAVRVADLAAKDSVVAIVAADDPDYDYYLMKVTSDGVVELDEPTTDDYGCTFPRGSLGLEGYFFVRDNIMTYKLDKNKTAFVLAGTVQHVCGELQERRNNIYKVPFTVNEEVIASL</sequence>
<dbReference type="PANTHER" id="PTHR46601:SF1">
    <property type="entry name" value="ADF-H DOMAIN-CONTAINING PROTEIN"/>
    <property type="match status" value="1"/>
</dbReference>
<protein>
    <submittedName>
        <fullName evidence="1">Uncharacterized protein</fullName>
    </submittedName>
</protein>
<dbReference type="AlphaFoldDB" id="A0AAU9VYQ8"/>
<dbReference type="EMBL" id="CALNXJ010000006">
    <property type="protein sequence ID" value="CAH3041504.1"/>
    <property type="molecule type" value="Genomic_DNA"/>
</dbReference>
<evidence type="ECO:0000313" key="1">
    <source>
        <dbReference type="EMBL" id="CAH3041504.1"/>
    </source>
</evidence>
<dbReference type="PANTHER" id="PTHR46601">
    <property type="entry name" value="ULP_PROTEASE DOMAIN-CONTAINING PROTEIN"/>
    <property type="match status" value="1"/>
</dbReference>
<name>A0AAU9VYQ8_9CNID</name>
<dbReference type="Proteomes" id="UP001159428">
    <property type="component" value="Unassembled WGS sequence"/>
</dbReference>
<organism evidence="1 2">
    <name type="scientific">Pocillopora meandrina</name>
    <dbReference type="NCBI Taxonomy" id="46732"/>
    <lineage>
        <taxon>Eukaryota</taxon>
        <taxon>Metazoa</taxon>
        <taxon>Cnidaria</taxon>
        <taxon>Anthozoa</taxon>
        <taxon>Hexacorallia</taxon>
        <taxon>Scleractinia</taxon>
        <taxon>Astrocoeniina</taxon>
        <taxon>Pocilloporidae</taxon>
        <taxon>Pocillopora</taxon>
    </lineage>
</organism>
<keyword evidence="2" id="KW-1185">Reference proteome</keyword>
<proteinExistence type="predicted"/>
<gene>
    <name evidence="1" type="ORF">PMEA_00029241</name>
</gene>
<accession>A0AAU9VYQ8</accession>
<reference evidence="1 2" key="1">
    <citation type="submission" date="2022-05" db="EMBL/GenBank/DDBJ databases">
        <authorList>
            <consortium name="Genoscope - CEA"/>
            <person name="William W."/>
        </authorList>
    </citation>
    <scope>NUCLEOTIDE SEQUENCE [LARGE SCALE GENOMIC DNA]</scope>
</reference>
<evidence type="ECO:0000313" key="2">
    <source>
        <dbReference type="Proteomes" id="UP001159428"/>
    </source>
</evidence>